<evidence type="ECO:0000259" key="2">
    <source>
        <dbReference type="Pfam" id="PF01205"/>
    </source>
</evidence>
<dbReference type="SUPFAM" id="SSF54211">
    <property type="entry name" value="Ribosomal protein S5 domain 2-like"/>
    <property type="match status" value="1"/>
</dbReference>
<proteinExistence type="inferred from homology"/>
<dbReference type="Proteomes" id="UP000599578">
    <property type="component" value="Unassembled WGS sequence"/>
</dbReference>
<reference evidence="3 4" key="1">
    <citation type="journal article" date="2014" name="Int. J. Syst. Evol. Microbiol.">
        <title>Complete genome sequence of Corynebacterium casei LMG S-19264T (=DSM 44701T), isolated from a smear-ripened cheese.</title>
        <authorList>
            <consortium name="US DOE Joint Genome Institute (JGI-PGF)"/>
            <person name="Walter F."/>
            <person name="Albersmeier A."/>
            <person name="Kalinowski J."/>
            <person name="Ruckert C."/>
        </authorList>
    </citation>
    <scope>NUCLEOTIDE SEQUENCE [LARGE SCALE GENOMIC DNA]</scope>
    <source>
        <strain evidence="3 4">CGMCC 1.7286</strain>
    </source>
</reference>
<evidence type="ECO:0000313" key="3">
    <source>
        <dbReference type="EMBL" id="GGO75757.1"/>
    </source>
</evidence>
<dbReference type="InterPro" id="IPR035647">
    <property type="entry name" value="EFG_III/V"/>
</dbReference>
<name>A0A918DP28_9GAMM</name>
<dbReference type="GO" id="GO:0032561">
    <property type="term" value="F:guanyl ribonucleotide binding"/>
    <property type="evidence" value="ECO:0007669"/>
    <property type="project" value="UniProtKB-ARBA"/>
</dbReference>
<comment type="similarity">
    <text evidence="1">Belongs to the IMPACT family.</text>
</comment>
<dbReference type="SUPFAM" id="SSF54980">
    <property type="entry name" value="EF-G C-terminal domain-like"/>
    <property type="match status" value="1"/>
</dbReference>
<dbReference type="InterPro" id="IPR023582">
    <property type="entry name" value="Impact"/>
</dbReference>
<dbReference type="InterPro" id="IPR001498">
    <property type="entry name" value="Impact_N"/>
</dbReference>
<dbReference type="InterPro" id="IPR020569">
    <property type="entry name" value="UPF0029_Impact_CS"/>
</dbReference>
<dbReference type="GO" id="GO:0043168">
    <property type="term" value="F:anion binding"/>
    <property type="evidence" value="ECO:0007669"/>
    <property type="project" value="UniProtKB-ARBA"/>
</dbReference>
<dbReference type="PANTHER" id="PTHR16301:SF20">
    <property type="entry name" value="IMPACT FAMILY MEMBER YIGZ"/>
    <property type="match status" value="1"/>
</dbReference>
<dbReference type="NCBIfam" id="TIGR00257">
    <property type="entry name" value="IMPACT_YIGZ"/>
    <property type="match status" value="1"/>
</dbReference>
<dbReference type="GO" id="GO:0017111">
    <property type="term" value="F:ribonucleoside triphosphate phosphatase activity"/>
    <property type="evidence" value="ECO:0007669"/>
    <property type="project" value="UniProtKB-ARBA"/>
</dbReference>
<sequence length="201" mass="22064">MAEVYERPAQALTVELEIKNSRFICHAAPTRGAAAAQAFIDDIRGRYPDASHNCWCYVAGSPGDYNLWNSSDDGEPRGTAGKPMLNVLQHSGLGEVTVVVTRYFGGIKLGAGGLVRAYSLAVQNCLSELTTEAVIPTRNLRLLAPHRQTGSVEQLLRQLGLEVSDRHWGEELELSLELTEDQHKALEQRLAPFPDVRLVAD</sequence>
<dbReference type="InterPro" id="IPR020568">
    <property type="entry name" value="Ribosomal_Su5_D2-typ_SF"/>
</dbReference>
<evidence type="ECO:0000313" key="4">
    <source>
        <dbReference type="Proteomes" id="UP000599578"/>
    </source>
</evidence>
<dbReference type="Gene3D" id="3.30.230.30">
    <property type="entry name" value="Impact, N-terminal domain"/>
    <property type="match status" value="1"/>
</dbReference>
<comment type="caution">
    <text evidence="3">The sequence shown here is derived from an EMBL/GenBank/DDBJ whole genome shotgun (WGS) entry which is preliminary data.</text>
</comment>
<dbReference type="RefSeq" id="WP_188857344.1">
    <property type="nucleotide sequence ID" value="NZ_BMLT01000001.1"/>
</dbReference>
<dbReference type="EMBL" id="BMLT01000001">
    <property type="protein sequence ID" value="GGO75757.1"/>
    <property type="molecule type" value="Genomic_DNA"/>
</dbReference>
<gene>
    <name evidence="3" type="ORF">GCM10011348_01310</name>
</gene>
<dbReference type="InterPro" id="IPR015796">
    <property type="entry name" value="Impact_YigZ-like"/>
</dbReference>
<evidence type="ECO:0000256" key="1">
    <source>
        <dbReference type="ARBA" id="ARBA00007665"/>
    </source>
</evidence>
<dbReference type="AlphaFoldDB" id="A0A918DP28"/>
<dbReference type="PROSITE" id="PS00910">
    <property type="entry name" value="UPF0029"/>
    <property type="match status" value="1"/>
</dbReference>
<dbReference type="GO" id="GO:0006446">
    <property type="term" value="P:regulation of translational initiation"/>
    <property type="evidence" value="ECO:0007669"/>
    <property type="project" value="TreeGrafter"/>
</dbReference>
<accession>A0A918DP28</accession>
<protein>
    <submittedName>
        <fullName evidence="3">YigZ family protein</fullName>
    </submittedName>
</protein>
<dbReference type="PANTHER" id="PTHR16301">
    <property type="entry name" value="IMPACT-RELATED"/>
    <property type="match status" value="1"/>
</dbReference>
<feature type="domain" description="Impact N-terminal" evidence="2">
    <location>
        <begin position="19"/>
        <end position="126"/>
    </location>
</feature>
<dbReference type="Pfam" id="PF01205">
    <property type="entry name" value="Impact_N"/>
    <property type="match status" value="1"/>
</dbReference>
<dbReference type="GO" id="GO:0005737">
    <property type="term" value="C:cytoplasm"/>
    <property type="evidence" value="ECO:0007669"/>
    <property type="project" value="TreeGrafter"/>
</dbReference>
<organism evidence="3 4">
    <name type="scientific">Marinobacterium nitratireducens</name>
    <dbReference type="NCBI Taxonomy" id="518897"/>
    <lineage>
        <taxon>Bacteria</taxon>
        <taxon>Pseudomonadati</taxon>
        <taxon>Pseudomonadota</taxon>
        <taxon>Gammaproteobacteria</taxon>
        <taxon>Oceanospirillales</taxon>
        <taxon>Oceanospirillaceae</taxon>
        <taxon>Marinobacterium</taxon>
    </lineage>
</organism>
<dbReference type="InterPro" id="IPR036956">
    <property type="entry name" value="Impact_N_sf"/>
</dbReference>
<keyword evidence="4" id="KW-1185">Reference proteome</keyword>